<dbReference type="Proteomes" id="UP000305222">
    <property type="component" value="Unassembled WGS sequence"/>
</dbReference>
<dbReference type="GO" id="GO:0032259">
    <property type="term" value="P:methylation"/>
    <property type="evidence" value="ECO:0007669"/>
    <property type="project" value="UniProtKB-KW"/>
</dbReference>
<dbReference type="GO" id="GO:0008168">
    <property type="term" value="F:methyltransferase activity"/>
    <property type="evidence" value="ECO:0007669"/>
    <property type="project" value="UniProtKB-KW"/>
</dbReference>
<feature type="non-terminal residue" evidence="1">
    <location>
        <position position="32"/>
    </location>
</feature>
<proteinExistence type="predicted"/>
<evidence type="ECO:0000313" key="2">
    <source>
        <dbReference type="Proteomes" id="UP000305222"/>
    </source>
</evidence>
<protein>
    <submittedName>
        <fullName evidence="1">SAM-dependent methyltransferase</fullName>
    </submittedName>
</protein>
<keyword evidence="1" id="KW-0808">Transferase</keyword>
<dbReference type="EMBL" id="SZON01001450">
    <property type="protein sequence ID" value="TKI91054.1"/>
    <property type="molecule type" value="Genomic_DNA"/>
</dbReference>
<organism evidence="1 2">
    <name type="scientific">Bacillus wiedmannii</name>
    <dbReference type="NCBI Taxonomy" id="1890302"/>
    <lineage>
        <taxon>Bacteria</taxon>
        <taxon>Bacillati</taxon>
        <taxon>Bacillota</taxon>
        <taxon>Bacilli</taxon>
        <taxon>Bacillales</taxon>
        <taxon>Bacillaceae</taxon>
        <taxon>Bacillus</taxon>
        <taxon>Bacillus cereus group</taxon>
    </lineage>
</organism>
<gene>
    <name evidence="1" type="ORF">FC699_22850</name>
</gene>
<accession>A0A4U3AQL5</accession>
<keyword evidence="1" id="KW-0489">Methyltransferase</keyword>
<dbReference type="AlphaFoldDB" id="A0A4U3AQL5"/>
<evidence type="ECO:0000313" key="1">
    <source>
        <dbReference type="EMBL" id="TKI91054.1"/>
    </source>
</evidence>
<sequence>MKDTIKDTYDKLASTYKENLDLANPYNSYYER</sequence>
<reference evidence="1 2" key="1">
    <citation type="journal article" date="2019" name="Environ. Microbiol.">
        <title>An active ?-lactamase is a part of an orchestrated cell wall stress resistance network of Bacillus subtilis and related rhizosphere species.</title>
        <authorList>
            <person name="Bucher T."/>
            <person name="Keren-Paz A."/>
            <person name="Hausser J."/>
            <person name="Olender T."/>
            <person name="Cytryn E."/>
            <person name="Kolodkin-Gal I."/>
        </authorList>
    </citation>
    <scope>NUCLEOTIDE SEQUENCE [LARGE SCALE GENOMIC DNA]</scope>
    <source>
        <strain evidence="1 2">I5</strain>
    </source>
</reference>
<name>A0A4U3AQL5_9BACI</name>
<comment type="caution">
    <text evidence="1">The sequence shown here is derived from an EMBL/GenBank/DDBJ whole genome shotgun (WGS) entry which is preliminary data.</text>
</comment>